<dbReference type="InterPro" id="IPR038986">
    <property type="entry name" value="Clr2"/>
</dbReference>
<dbReference type="Pfam" id="PF10383">
    <property type="entry name" value="Clr2"/>
    <property type="match status" value="1"/>
</dbReference>
<dbReference type="GO" id="GO:0033553">
    <property type="term" value="C:rDNA heterochromatin"/>
    <property type="evidence" value="ECO:0007669"/>
    <property type="project" value="TreeGrafter"/>
</dbReference>
<feature type="region of interest" description="Disordered" evidence="1">
    <location>
        <begin position="124"/>
        <end position="176"/>
    </location>
</feature>
<evidence type="ECO:0000256" key="1">
    <source>
        <dbReference type="SAM" id="MobiDB-lite"/>
    </source>
</evidence>
<dbReference type="InterPro" id="IPR031915">
    <property type="entry name" value="Clr2_N"/>
</dbReference>
<proteinExistence type="predicted"/>
<evidence type="ECO:0000313" key="5">
    <source>
        <dbReference type="Proteomes" id="UP001271007"/>
    </source>
</evidence>
<dbReference type="GO" id="GO:0031934">
    <property type="term" value="C:mating-type region heterochromatin"/>
    <property type="evidence" value="ECO:0007669"/>
    <property type="project" value="TreeGrafter"/>
</dbReference>
<name>A0AAJ0G5N3_9PEZI</name>
<dbReference type="InterPro" id="IPR018839">
    <property type="entry name" value="Tscrpt-silencing_Clr2_C"/>
</dbReference>
<feature type="region of interest" description="Disordered" evidence="1">
    <location>
        <begin position="660"/>
        <end position="701"/>
    </location>
</feature>
<organism evidence="4 5">
    <name type="scientific">Extremus antarcticus</name>
    <dbReference type="NCBI Taxonomy" id="702011"/>
    <lineage>
        <taxon>Eukaryota</taxon>
        <taxon>Fungi</taxon>
        <taxon>Dikarya</taxon>
        <taxon>Ascomycota</taxon>
        <taxon>Pezizomycotina</taxon>
        <taxon>Dothideomycetes</taxon>
        <taxon>Dothideomycetidae</taxon>
        <taxon>Mycosphaerellales</taxon>
        <taxon>Extremaceae</taxon>
        <taxon>Extremus</taxon>
    </lineage>
</organism>
<dbReference type="PANTHER" id="PTHR38046:SF1">
    <property type="entry name" value="CRYPTIC LOCI REGULATOR 2"/>
    <property type="match status" value="1"/>
</dbReference>
<keyword evidence="5" id="KW-1185">Reference proteome</keyword>
<dbReference type="GO" id="GO:0070824">
    <property type="term" value="C:SHREC complex"/>
    <property type="evidence" value="ECO:0007669"/>
    <property type="project" value="InterPro"/>
</dbReference>
<dbReference type="GO" id="GO:0030466">
    <property type="term" value="P:silent mating-type cassette heterochromatin formation"/>
    <property type="evidence" value="ECO:0007669"/>
    <property type="project" value="TreeGrafter"/>
</dbReference>
<evidence type="ECO:0000259" key="3">
    <source>
        <dbReference type="Pfam" id="PF16761"/>
    </source>
</evidence>
<accession>A0AAJ0G5N3</accession>
<dbReference type="EMBL" id="JAWDJX010000041">
    <property type="protein sequence ID" value="KAK3049264.1"/>
    <property type="molecule type" value="Genomic_DNA"/>
</dbReference>
<feature type="domain" description="Cryptic loci regulator 2 N-terminal" evidence="3">
    <location>
        <begin position="56"/>
        <end position="117"/>
    </location>
</feature>
<sequence>MSENVIILSINPGSDGDGRKWPKHTLTRNDSYFLEKVATEKWAHDLPAGRQPGVTYRLDRLPQGYAGFEKTRADGVHVDRYVYGHPNGQFRSLAEFYPHFKHLMDYGGANGCECKLCLGLGKGAKTKSGSGGSGSERRTVRTRPAAKKGFSVPGKRRDQSDSDSQRPQKRKATDMEGVPDVYEMLIEKLKTAGPEGSVDEPIEERMSLDWRTGNSMSSALLREWRSLPRYVPRVGEVVIFIRKLNDGEVIAWNEQAECFWRYETDSQKWLGHPRWEAGVVTQMPEEPTLDQDLLDDIGKALAVNDSGYRIEPMSKPSDEHKPYSKQSKYVPLHHIRPFALWSEYLTGLNQPEWHPTITHALTIASSFCVIGKYRFKGQWPHATVFARGVYIGPELIMVGDTIRLCPRKQEQKEDDVTDVMVVSAIRLRFVNLDLDDTAIVTPPPDSPYQTCLHISGRAYTLDPTRSFDGFGKVPIDASQLPAGLSGYGQWYHYHDPKQPATKLEVPYTRVLGRCYEDLAMQTWFAGPEELSTKSFPSKTVDTESADITPGLESVTIARDYSQRKDARITSRQGGKKWFWADTRIEQLDLHEVNNRLVGEKDLERNKGQMAMWKASLKALDGKKIGIEEGQAVQRVKQQEAEEVSKMQSSYGIVAAAAGEVEGEGMDEQAEDGGEEEEGESGDDMDINEEEAEDTKPSMGMMGALRAGYGAATRPTEFIEDSEDDETTQLAGKLAMSIRNDGARMGR</sequence>
<reference evidence="4" key="1">
    <citation type="submission" date="2023-04" db="EMBL/GenBank/DDBJ databases">
        <title>Black Yeasts Isolated from many extreme environments.</title>
        <authorList>
            <person name="Coleine C."/>
            <person name="Stajich J.E."/>
            <person name="Selbmann L."/>
        </authorList>
    </citation>
    <scope>NUCLEOTIDE SEQUENCE</scope>
    <source>
        <strain evidence="4">CCFEE 5312</strain>
    </source>
</reference>
<protein>
    <recommendedName>
        <fullName evidence="6">Cryptic loci regulator 2 N-terminal domain-containing protein</fullName>
    </recommendedName>
</protein>
<comment type="caution">
    <text evidence="4">The sequence shown here is derived from an EMBL/GenBank/DDBJ whole genome shotgun (WGS) entry which is preliminary data.</text>
</comment>
<feature type="domain" description="Cryptic loci regulator 2 C-terminal" evidence="2">
    <location>
        <begin position="386"/>
        <end position="516"/>
    </location>
</feature>
<dbReference type="PANTHER" id="PTHR38046">
    <property type="entry name" value="CRYPTIC LOCI REGULATOR 2"/>
    <property type="match status" value="1"/>
</dbReference>
<dbReference type="AlphaFoldDB" id="A0AAJ0G5N3"/>
<dbReference type="Pfam" id="PF16761">
    <property type="entry name" value="Clr2_transil"/>
    <property type="match status" value="1"/>
</dbReference>
<feature type="compositionally biased region" description="Acidic residues" evidence="1">
    <location>
        <begin position="660"/>
        <end position="692"/>
    </location>
</feature>
<evidence type="ECO:0008006" key="6">
    <source>
        <dbReference type="Google" id="ProtNLM"/>
    </source>
</evidence>
<dbReference type="Proteomes" id="UP001271007">
    <property type="component" value="Unassembled WGS sequence"/>
</dbReference>
<gene>
    <name evidence="4" type="ORF">LTR09_009442</name>
</gene>
<evidence type="ECO:0000313" key="4">
    <source>
        <dbReference type="EMBL" id="KAK3049264.1"/>
    </source>
</evidence>
<feature type="compositionally biased region" description="Basic and acidic residues" evidence="1">
    <location>
        <begin position="155"/>
        <end position="174"/>
    </location>
</feature>
<evidence type="ECO:0000259" key="2">
    <source>
        <dbReference type="Pfam" id="PF10383"/>
    </source>
</evidence>